<evidence type="ECO:0000313" key="4">
    <source>
        <dbReference type="Proteomes" id="UP000784294"/>
    </source>
</evidence>
<evidence type="ECO:0000313" key="3">
    <source>
        <dbReference type="EMBL" id="VEL42227.1"/>
    </source>
</evidence>
<keyword evidence="4" id="KW-1185">Reference proteome</keyword>
<evidence type="ECO:0000256" key="1">
    <source>
        <dbReference type="PROSITE-ProRule" id="PRU00076"/>
    </source>
</evidence>
<accession>A0A3S5B7C7</accession>
<comment type="caution">
    <text evidence="3">The sequence shown here is derived from an EMBL/GenBank/DDBJ whole genome shotgun (WGS) entry which is preliminary data.</text>
</comment>
<keyword evidence="1" id="KW-0245">EGF-like domain</keyword>
<dbReference type="SUPFAM" id="SSF57196">
    <property type="entry name" value="EGF/Laminin"/>
    <property type="match status" value="1"/>
</dbReference>
<protein>
    <recommendedName>
        <fullName evidence="2">EGF-like domain-containing protein</fullName>
    </recommendedName>
</protein>
<comment type="caution">
    <text evidence="1">Lacks conserved residue(s) required for the propagation of feature annotation.</text>
</comment>
<organism evidence="3 4">
    <name type="scientific">Protopolystoma xenopodis</name>
    <dbReference type="NCBI Taxonomy" id="117903"/>
    <lineage>
        <taxon>Eukaryota</taxon>
        <taxon>Metazoa</taxon>
        <taxon>Spiralia</taxon>
        <taxon>Lophotrochozoa</taxon>
        <taxon>Platyhelminthes</taxon>
        <taxon>Monogenea</taxon>
        <taxon>Polyopisthocotylea</taxon>
        <taxon>Polystomatidea</taxon>
        <taxon>Polystomatidae</taxon>
        <taxon>Protopolystoma</taxon>
    </lineage>
</organism>
<proteinExistence type="predicted"/>
<gene>
    <name evidence="3" type="ORF">PXEA_LOCUS35667</name>
</gene>
<dbReference type="PROSITE" id="PS00022">
    <property type="entry name" value="EGF_1"/>
    <property type="match status" value="1"/>
</dbReference>
<evidence type="ECO:0000259" key="2">
    <source>
        <dbReference type="PROSITE" id="PS50026"/>
    </source>
</evidence>
<reference evidence="3" key="1">
    <citation type="submission" date="2018-11" db="EMBL/GenBank/DDBJ databases">
        <authorList>
            <consortium name="Pathogen Informatics"/>
        </authorList>
    </citation>
    <scope>NUCLEOTIDE SEQUENCE</scope>
</reference>
<dbReference type="Proteomes" id="UP000784294">
    <property type="component" value="Unassembled WGS sequence"/>
</dbReference>
<dbReference type="PROSITE" id="PS01186">
    <property type="entry name" value="EGF_2"/>
    <property type="match status" value="1"/>
</dbReference>
<dbReference type="PROSITE" id="PS50026">
    <property type="entry name" value="EGF_3"/>
    <property type="match status" value="1"/>
</dbReference>
<sequence length="117" mass="12603">MSFRAQAKVQHVCTEAGRRQRPHRLTIQANPHSTELDGLPPGSSLHYSLATKKPGGRISFVSELTGSLLSTTTDLCAAIVCRNSGTCIVQKGVGICICAPPFSGSQCEQSEWHREPI</sequence>
<dbReference type="AlphaFoldDB" id="A0A3S5B7C7"/>
<keyword evidence="1" id="KW-1015">Disulfide bond</keyword>
<feature type="disulfide bond" evidence="1">
    <location>
        <begin position="98"/>
        <end position="107"/>
    </location>
</feature>
<name>A0A3S5B7C7_9PLAT</name>
<feature type="domain" description="EGF-like" evidence="2">
    <location>
        <begin position="72"/>
        <end position="108"/>
    </location>
</feature>
<dbReference type="Gene3D" id="2.10.25.10">
    <property type="entry name" value="Laminin"/>
    <property type="match status" value="1"/>
</dbReference>
<dbReference type="InterPro" id="IPR000742">
    <property type="entry name" value="EGF"/>
</dbReference>
<dbReference type="EMBL" id="CAAALY010273264">
    <property type="protein sequence ID" value="VEL42227.1"/>
    <property type="molecule type" value="Genomic_DNA"/>
</dbReference>
<dbReference type="OrthoDB" id="5989513at2759"/>